<evidence type="ECO:0000313" key="6">
    <source>
        <dbReference type="Proteomes" id="UP000295198"/>
    </source>
</evidence>
<comment type="similarity">
    <text evidence="1">Belongs to the glycosyl hydrolase 3 family.</text>
</comment>
<dbReference type="PANTHER" id="PTHR30480:SF16">
    <property type="entry name" value="GLYCOSIDE HYDROLASE FAMILY 3 DOMAIN PROTEIN"/>
    <property type="match status" value="1"/>
</dbReference>
<proteinExistence type="inferred from homology"/>
<dbReference type="InterPro" id="IPR017853">
    <property type="entry name" value="GH"/>
</dbReference>
<comment type="caution">
    <text evidence="5">The sequence shown here is derived from an EMBL/GenBank/DDBJ whole genome shotgun (WGS) entry which is preliminary data.</text>
</comment>
<dbReference type="SUPFAM" id="SSF51445">
    <property type="entry name" value="(Trans)glycosidases"/>
    <property type="match status" value="1"/>
</dbReference>
<dbReference type="InterPro" id="IPR001764">
    <property type="entry name" value="Glyco_hydro_3_N"/>
</dbReference>
<dbReference type="PROSITE" id="PS00775">
    <property type="entry name" value="GLYCOSYL_HYDROL_F3"/>
    <property type="match status" value="1"/>
</dbReference>
<dbReference type="GO" id="GO:0004553">
    <property type="term" value="F:hydrolase activity, hydrolyzing O-glycosyl compounds"/>
    <property type="evidence" value="ECO:0007669"/>
    <property type="project" value="InterPro"/>
</dbReference>
<evidence type="ECO:0000313" key="5">
    <source>
        <dbReference type="EMBL" id="RYP81014.1"/>
    </source>
</evidence>
<sequence>MSLPELAGQVIVASYDGTRAPVRLVRRLHLGGVIVFSDNVDSARQITRSNRTLAREVGRPLVVGVDQEGGTVARVLGEATRFPAFMSAGAADDADLTRAAARGSGAELLGMGFDLVFAPDADVTIGPSDPVIGSRSAGSRPGLVTRHVVAATQGYQDAGVVPVLKHFPGHGSLTTDSHLALPVQRRTRAQLDRVDLRPFREAVADGAPAVMTGHIDVRAVDPGRPASVSRKVTSGLLRRDLGFRGVVVTDSLAMDGVEKQLPGGRGAVAALRAGADVLLMPPDPTAARTAVVRAVRGGAVPRARLESAATRMLAMLLHQRAADAPPAAPGSQQRAATRLSRAAVTVVDGRCSGRLVTEGIRVVGPRAQAARMEAAARRAGLRVGSGSKVVLVPRGGAAARGRVVVALDTPYVLRRSIARSKIATYGDNAAVMRALVDVLLGNAPAPGHLPVTVRGVARTGC</sequence>
<protein>
    <submittedName>
        <fullName evidence="5">Glycoside hydrolase family 3 protein</fullName>
    </submittedName>
</protein>
<organism evidence="5 6">
    <name type="scientific">Nocardioides guangzhouensis</name>
    <dbReference type="NCBI Taxonomy" id="2497878"/>
    <lineage>
        <taxon>Bacteria</taxon>
        <taxon>Bacillati</taxon>
        <taxon>Actinomycetota</taxon>
        <taxon>Actinomycetes</taxon>
        <taxon>Propionibacteriales</taxon>
        <taxon>Nocardioidaceae</taxon>
        <taxon>Nocardioides</taxon>
    </lineage>
</organism>
<dbReference type="AlphaFoldDB" id="A0A4Q4Z2G7"/>
<keyword evidence="2 5" id="KW-0378">Hydrolase</keyword>
<dbReference type="OrthoDB" id="9805821at2"/>
<accession>A0A4Q4Z2G7</accession>
<reference evidence="5 6" key="1">
    <citation type="submission" date="2019-01" db="EMBL/GenBank/DDBJ databases">
        <title>Nocardioides guangzhouensis sp. nov., an actinobacterium isolated from soil.</title>
        <authorList>
            <person name="Fu Y."/>
            <person name="Cai Y."/>
            <person name="Lin Z."/>
            <person name="Chen P."/>
        </authorList>
    </citation>
    <scope>NUCLEOTIDE SEQUENCE [LARGE SCALE GENOMIC DNA]</scope>
    <source>
        <strain evidence="5 6">130</strain>
    </source>
</reference>
<dbReference type="PANTHER" id="PTHR30480">
    <property type="entry name" value="BETA-HEXOSAMINIDASE-RELATED"/>
    <property type="match status" value="1"/>
</dbReference>
<dbReference type="GO" id="GO:0005975">
    <property type="term" value="P:carbohydrate metabolic process"/>
    <property type="evidence" value="ECO:0007669"/>
    <property type="project" value="InterPro"/>
</dbReference>
<dbReference type="InterPro" id="IPR036962">
    <property type="entry name" value="Glyco_hydro_3_N_sf"/>
</dbReference>
<dbReference type="InterPro" id="IPR036881">
    <property type="entry name" value="Glyco_hydro_3_C_sf"/>
</dbReference>
<dbReference type="PRINTS" id="PR00133">
    <property type="entry name" value="GLHYDRLASE3"/>
</dbReference>
<feature type="domain" description="Glycoside hydrolase family 3 N-terminal" evidence="4">
    <location>
        <begin position="17"/>
        <end position="313"/>
    </location>
</feature>
<dbReference type="GO" id="GO:0009254">
    <property type="term" value="P:peptidoglycan turnover"/>
    <property type="evidence" value="ECO:0007669"/>
    <property type="project" value="TreeGrafter"/>
</dbReference>
<dbReference type="InterPro" id="IPR050226">
    <property type="entry name" value="NagZ_Beta-hexosaminidase"/>
</dbReference>
<dbReference type="Pfam" id="PF00933">
    <property type="entry name" value="Glyco_hydro_3"/>
    <property type="match status" value="1"/>
</dbReference>
<dbReference type="Gene3D" id="3.20.20.300">
    <property type="entry name" value="Glycoside hydrolase, family 3, N-terminal domain"/>
    <property type="match status" value="1"/>
</dbReference>
<keyword evidence="6" id="KW-1185">Reference proteome</keyword>
<dbReference type="Gene3D" id="3.40.50.1700">
    <property type="entry name" value="Glycoside hydrolase family 3 C-terminal domain"/>
    <property type="match status" value="1"/>
</dbReference>
<evidence type="ECO:0000256" key="2">
    <source>
        <dbReference type="ARBA" id="ARBA00022801"/>
    </source>
</evidence>
<keyword evidence="3" id="KW-0326">Glycosidase</keyword>
<dbReference type="Proteomes" id="UP000295198">
    <property type="component" value="Unassembled WGS sequence"/>
</dbReference>
<name>A0A4Q4Z2G7_9ACTN</name>
<evidence type="ECO:0000256" key="3">
    <source>
        <dbReference type="ARBA" id="ARBA00023295"/>
    </source>
</evidence>
<dbReference type="EMBL" id="SDKM01000081">
    <property type="protein sequence ID" value="RYP81014.1"/>
    <property type="molecule type" value="Genomic_DNA"/>
</dbReference>
<dbReference type="InterPro" id="IPR019800">
    <property type="entry name" value="Glyco_hydro_3_AS"/>
</dbReference>
<gene>
    <name evidence="5" type="ORF">EKO23_24145</name>
</gene>
<evidence type="ECO:0000256" key="1">
    <source>
        <dbReference type="ARBA" id="ARBA00005336"/>
    </source>
</evidence>
<evidence type="ECO:0000259" key="4">
    <source>
        <dbReference type="Pfam" id="PF00933"/>
    </source>
</evidence>